<gene>
    <name evidence="1" type="ORF">AWB74_08477</name>
</gene>
<dbReference type="AlphaFoldDB" id="A0A158L4C1"/>
<comment type="caution">
    <text evidence="1">The sequence shown here is derived from an EMBL/GenBank/DDBJ whole genome shotgun (WGS) entry which is preliminary data.</text>
</comment>
<evidence type="ECO:0000313" key="1">
    <source>
        <dbReference type="EMBL" id="SAL88264.1"/>
    </source>
</evidence>
<sequence length="129" mass="14529">MLKEPVPVNVFEVGQQLHTVKQELIKRRAEAVGGLSVVDERKVASAFYKFVQVNMGFSQATTAQYVRVYERFACSKHRSKVEELFTAGELAMLASLSDDELDDVVSAKEADPNMTRMQLKQFLEAWKAA</sequence>
<accession>A0A158L4C1</accession>
<reference evidence="1" key="1">
    <citation type="submission" date="2016-01" db="EMBL/GenBank/DDBJ databases">
        <authorList>
            <person name="Peeters C."/>
        </authorList>
    </citation>
    <scope>NUCLEOTIDE SEQUENCE [LARGE SCALE GENOMIC DNA]</scope>
    <source>
        <strain evidence="1">LMG 29317</strain>
    </source>
</reference>
<proteinExistence type="predicted"/>
<name>A0A158L4C1_9BURK</name>
<organism evidence="1 2">
    <name type="scientific">Caballeronia arvi</name>
    <dbReference type="NCBI Taxonomy" id="1777135"/>
    <lineage>
        <taxon>Bacteria</taxon>
        <taxon>Pseudomonadati</taxon>
        <taxon>Pseudomonadota</taxon>
        <taxon>Betaproteobacteria</taxon>
        <taxon>Burkholderiales</taxon>
        <taxon>Burkholderiaceae</taxon>
        <taxon>Caballeronia</taxon>
    </lineage>
</organism>
<keyword evidence="2" id="KW-1185">Reference proteome</keyword>
<dbReference type="Proteomes" id="UP000055019">
    <property type="component" value="Unassembled WGS sequence"/>
</dbReference>
<dbReference type="EMBL" id="FCOM02000121">
    <property type="protein sequence ID" value="SAL88264.1"/>
    <property type="molecule type" value="Genomic_DNA"/>
</dbReference>
<protein>
    <submittedName>
        <fullName evidence="1">Uncharacterized protein</fullName>
    </submittedName>
</protein>
<dbReference type="OrthoDB" id="9120165at2"/>
<dbReference type="RefSeq" id="WP_061152528.1">
    <property type="nucleotide sequence ID" value="NZ_FCOM02000121.1"/>
</dbReference>
<evidence type="ECO:0000313" key="2">
    <source>
        <dbReference type="Proteomes" id="UP000055019"/>
    </source>
</evidence>